<feature type="domain" description="Tryptophan synthase beta chain-like PALP" evidence="6">
    <location>
        <begin position="18"/>
        <end position="312"/>
    </location>
</feature>
<dbReference type="EMBL" id="CAADGH010000100">
    <property type="protein sequence ID" value="VFK77110.1"/>
    <property type="molecule type" value="Genomic_DNA"/>
</dbReference>
<dbReference type="PANTHER" id="PTHR10314">
    <property type="entry name" value="CYSTATHIONINE BETA-SYNTHASE"/>
    <property type="match status" value="1"/>
</dbReference>
<protein>
    <recommendedName>
        <fullName evidence="3">cysteine synthase</fullName>
        <ecNumber evidence="3">2.5.1.47</ecNumber>
    </recommendedName>
</protein>
<evidence type="ECO:0000313" key="8">
    <source>
        <dbReference type="EMBL" id="VFK35177.1"/>
    </source>
</evidence>
<dbReference type="AlphaFoldDB" id="A0A451BFP3"/>
<comment type="catalytic activity">
    <reaction evidence="5">
        <text>O-acetyl-L-serine + hydrogen sulfide = L-cysteine + acetate</text>
        <dbReference type="Rhea" id="RHEA:14829"/>
        <dbReference type="ChEBI" id="CHEBI:29919"/>
        <dbReference type="ChEBI" id="CHEBI:30089"/>
        <dbReference type="ChEBI" id="CHEBI:35235"/>
        <dbReference type="ChEBI" id="CHEBI:58340"/>
        <dbReference type="EC" id="2.5.1.47"/>
    </reaction>
</comment>
<dbReference type="EC" id="2.5.1.47" evidence="3"/>
<evidence type="ECO:0000256" key="3">
    <source>
        <dbReference type="ARBA" id="ARBA00012681"/>
    </source>
</evidence>
<evidence type="ECO:0000256" key="1">
    <source>
        <dbReference type="ARBA" id="ARBA00001933"/>
    </source>
</evidence>
<comment type="pathway">
    <text evidence="2">Amino-acid biosynthesis; L-cysteine biosynthesis; L-cysteine from L-serine: step 2/2.</text>
</comment>
<gene>
    <name evidence="7" type="ORF">BECKMB1821G_GA0114241_105920</name>
    <name evidence="9" type="ORF">BECKMB1821H_GA0114242_11009</name>
    <name evidence="8" type="ORF">BECKMB1821I_GA0114274_11039</name>
</gene>
<reference evidence="9" key="1">
    <citation type="submission" date="2019-02" db="EMBL/GenBank/DDBJ databases">
        <authorList>
            <person name="Gruber-Vodicka R. H."/>
            <person name="Seah K. B. B."/>
        </authorList>
    </citation>
    <scope>NUCLEOTIDE SEQUENCE</scope>
    <source>
        <strain evidence="7">BECK_BZ197</strain>
        <strain evidence="9">BECK_BZ198</strain>
        <strain evidence="8">BECK_BZ199</strain>
    </source>
</reference>
<evidence type="ECO:0000256" key="2">
    <source>
        <dbReference type="ARBA" id="ARBA00004962"/>
    </source>
</evidence>
<dbReference type="InterPro" id="IPR036052">
    <property type="entry name" value="TrpB-like_PALP_sf"/>
</dbReference>
<dbReference type="EMBL" id="CAADFQ010000103">
    <property type="protein sequence ID" value="VFK35177.1"/>
    <property type="molecule type" value="Genomic_DNA"/>
</dbReference>
<evidence type="ECO:0000259" key="6">
    <source>
        <dbReference type="Pfam" id="PF00291"/>
    </source>
</evidence>
<evidence type="ECO:0000256" key="4">
    <source>
        <dbReference type="ARBA" id="ARBA00022898"/>
    </source>
</evidence>
<name>A0A451BFP3_9GAMM</name>
<evidence type="ECO:0000313" key="9">
    <source>
        <dbReference type="EMBL" id="VFK77110.1"/>
    </source>
</evidence>
<sequence>MNNLWEKKLASLEKIHQEFIGNTPLIEITGDDRDGARIFAKAEWHNMTGSIKDRVSYSMLKSAIEDARQKGKDYLKIVEYTGGNQGLSLSLLGNFLDIPITLVVPGYLSESFIKNLSLYGATVVKTDSKDGFLGAMREAEKMAQEDSSLTFLNQQHNPANVNYYENVMAVEILSQLHKMQVKTVDAWIASVGSGGTLVGVYNGLRKSFPSLNLYSLFPEEMPYGSSQPPCSKPKLFGTGGIGYGLKQEFIEAMEEHITEYLHCSIEKAYRGMVDYYKETGIFIGSSAAASLLSAKEIAKRLDREQSVLTVLPSLALQQEMQSLKGYF</sequence>
<dbReference type="Pfam" id="PF00291">
    <property type="entry name" value="PALP"/>
    <property type="match status" value="1"/>
</dbReference>
<dbReference type="InterPro" id="IPR050214">
    <property type="entry name" value="Cys_Synth/Cystath_Beta-Synth"/>
</dbReference>
<accession>A0A451BFP3</accession>
<organism evidence="9">
    <name type="scientific">Candidatus Kentrum sp. MB</name>
    <dbReference type="NCBI Taxonomy" id="2138164"/>
    <lineage>
        <taxon>Bacteria</taxon>
        <taxon>Pseudomonadati</taxon>
        <taxon>Pseudomonadota</taxon>
        <taxon>Gammaproteobacteria</taxon>
        <taxon>Candidatus Kentrum</taxon>
    </lineage>
</organism>
<evidence type="ECO:0000256" key="5">
    <source>
        <dbReference type="ARBA" id="ARBA00047931"/>
    </source>
</evidence>
<evidence type="ECO:0000313" key="7">
    <source>
        <dbReference type="EMBL" id="VFK30135.1"/>
    </source>
</evidence>
<dbReference type="InterPro" id="IPR001926">
    <property type="entry name" value="TrpB-like_PALP"/>
</dbReference>
<dbReference type="Gene3D" id="3.40.50.1100">
    <property type="match status" value="2"/>
</dbReference>
<keyword evidence="4" id="KW-0663">Pyridoxal phosphate</keyword>
<comment type="cofactor">
    <cofactor evidence="1">
        <name>pyridoxal 5'-phosphate</name>
        <dbReference type="ChEBI" id="CHEBI:597326"/>
    </cofactor>
</comment>
<dbReference type="GO" id="GO:0004124">
    <property type="term" value="F:cysteine synthase activity"/>
    <property type="evidence" value="ECO:0007669"/>
    <property type="project" value="UniProtKB-EC"/>
</dbReference>
<dbReference type="SUPFAM" id="SSF53686">
    <property type="entry name" value="Tryptophan synthase beta subunit-like PLP-dependent enzymes"/>
    <property type="match status" value="1"/>
</dbReference>
<proteinExistence type="predicted"/>
<dbReference type="EMBL" id="CAADFO010000059">
    <property type="protein sequence ID" value="VFK30135.1"/>
    <property type="molecule type" value="Genomic_DNA"/>
</dbReference>